<dbReference type="InterPro" id="IPR011009">
    <property type="entry name" value="Kinase-like_dom_sf"/>
</dbReference>
<dbReference type="Pfam" id="PF01636">
    <property type="entry name" value="APH"/>
    <property type="match status" value="1"/>
</dbReference>
<dbReference type="AlphaFoldDB" id="A0A8H6CZT5"/>
<dbReference type="OrthoDB" id="4177236at2759"/>
<organism evidence="2 3">
    <name type="scientific">Fusarium mundagurra</name>
    <dbReference type="NCBI Taxonomy" id="1567541"/>
    <lineage>
        <taxon>Eukaryota</taxon>
        <taxon>Fungi</taxon>
        <taxon>Dikarya</taxon>
        <taxon>Ascomycota</taxon>
        <taxon>Pezizomycotina</taxon>
        <taxon>Sordariomycetes</taxon>
        <taxon>Hypocreomycetidae</taxon>
        <taxon>Hypocreales</taxon>
        <taxon>Nectriaceae</taxon>
        <taxon>Fusarium</taxon>
        <taxon>Fusarium fujikuroi species complex</taxon>
    </lineage>
</organism>
<gene>
    <name evidence="2" type="ORF">FMUND_15199</name>
</gene>
<reference evidence="2 3" key="1">
    <citation type="submission" date="2020-05" db="EMBL/GenBank/DDBJ databases">
        <title>Identification and distribution of gene clusters putatively required for synthesis of sphingolipid metabolism inhibitors in phylogenetically diverse species of the filamentous fungus Fusarium.</title>
        <authorList>
            <person name="Kim H.-S."/>
            <person name="Busman M."/>
            <person name="Brown D.W."/>
            <person name="Divon H."/>
            <person name="Uhlig S."/>
            <person name="Proctor R.H."/>
        </authorList>
    </citation>
    <scope>NUCLEOTIDE SEQUENCE [LARGE SCALE GENOMIC DNA]</scope>
    <source>
        <strain evidence="2 3">NRRL 66235</strain>
    </source>
</reference>
<dbReference type="EMBL" id="JAAOAN010000945">
    <property type="protein sequence ID" value="KAF5698100.1"/>
    <property type="molecule type" value="Genomic_DNA"/>
</dbReference>
<dbReference type="SUPFAM" id="SSF56112">
    <property type="entry name" value="Protein kinase-like (PK-like)"/>
    <property type="match status" value="1"/>
</dbReference>
<dbReference type="PANTHER" id="PTHR21310">
    <property type="entry name" value="AMINOGLYCOSIDE PHOSPHOTRANSFERASE-RELATED-RELATED"/>
    <property type="match status" value="1"/>
</dbReference>
<comment type="caution">
    <text evidence="2">The sequence shown here is derived from an EMBL/GenBank/DDBJ whole genome shotgun (WGS) entry which is preliminary data.</text>
</comment>
<name>A0A8H6CZT5_9HYPO</name>
<protein>
    <submittedName>
        <fullName evidence="2">Phosphotransferase enzyme family</fullName>
    </submittedName>
</protein>
<accession>A0A8H6CZT5</accession>
<evidence type="ECO:0000259" key="1">
    <source>
        <dbReference type="Pfam" id="PF01636"/>
    </source>
</evidence>
<dbReference type="InterPro" id="IPR002575">
    <property type="entry name" value="Aminoglycoside_PTrfase"/>
</dbReference>
<dbReference type="Gene3D" id="3.90.1200.10">
    <property type="match status" value="1"/>
</dbReference>
<keyword evidence="2" id="KW-0808">Transferase</keyword>
<dbReference type="Proteomes" id="UP000544331">
    <property type="component" value="Unassembled WGS sequence"/>
</dbReference>
<evidence type="ECO:0000313" key="2">
    <source>
        <dbReference type="EMBL" id="KAF5698100.1"/>
    </source>
</evidence>
<dbReference type="PANTHER" id="PTHR21310:SF48">
    <property type="entry name" value="AMINOGLYCOSIDE PHOSPHOTRANSFERASE DOMAIN-CONTAINING PROTEIN"/>
    <property type="match status" value="1"/>
</dbReference>
<sequence length="312" mass="35268">MMVSEPTKLPYFRHPEELPGPLPALSEIHDAPDSQLSPRRSGWTDPGGVCVIRNTFIVKYGTDVTEYEGNVLLFVEQYLNIRAPRLYAMYRDESTDCVYLIIEYIQGVSLETIWPSLSDVSKASITSQLKQIFDEMRSLKPPENFIGGIDGGSLRDPAFQTEGPNSRINGPFESPEEVGVALALASEEYWKDNGKSIWLPRFFSRHLGAALKDHEVKFTHGDLYMRNILVEKTSKANGALNGDGLKTEQYRVTGIVDWEAAGWYPAYWEYATAMSRAQAQSEWQDHVGNIVKPFPLEFPMILLVLQNLQLIF</sequence>
<feature type="domain" description="Aminoglycoside phosphotransferase" evidence="1">
    <location>
        <begin position="70"/>
        <end position="280"/>
    </location>
</feature>
<dbReference type="GO" id="GO:0016740">
    <property type="term" value="F:transferase activity"/>
    <property type="evidence" value="ECO:0007669"/>
    <property type="project" value="UniProtKB-KW"/>
</dbReference>
<dbReference type="InterPro" id="IPR051678">
    <property type="entry name" value="AGP_Transferase"/>
</dbReference>
<dbReference type="CDD" id="cd05120">
    <property type="entry name" value="APH_ChoK_like"/>
    <property type="match status" value="1"/>
</dbReference>
<proteinExistence type="predicted"/>
<keyword evidence="3" id="KW-1185">Reference proteome</keyword>
<evidence type="ECO:0000313" key="3">
    <source>
        <dbReference type="Proteomes" id="UP000544331"/>
    </source>
</evidence>